<evidence type="ECO:0000313" key="2">
    <source>
        <dbReference type="EMBL" id="KAH7948366.1"/>
    </source>
</evidence>
<reference evidence="2" key="2">
    <citation type="submission" date="2021-09" db="EMBL/GenBank/DDBJ databases">
        <authorList>
            <person name="Jia N."/>
            <person name="Wang J."/>
            <person name="Shi W."/>
            <person name="Du L."/>
            <person name="Sun Y."/>
            <person name="Zhan W."/>
            <person name="Jiang J."/>
            <person name="Wang Q."/>
            <person name="Zhang B."/>
            <person name="Ji P."/>
            <person name="Sakyi L.B."/>
            <person name="Cui X."/>
            <person name="Yuan T."/>
            <person name="Jiang B."/>
            <person name="Yang W."/>
            <person name="Lam T.T.-Y."/>
            <person name="Chang Q."/>
            <person name="Ding S."/>
            <person name="Wang X."/>
            <person name="Zhu J."/>
            <person name="Ruan X."/>
            <person name="Zhao L."/>
            <person name="Wei J."/>
            <person name="Que T."/>
            <person name="Du C."/>
            <person name="Cheng J."/>
            <person name="Dai P."/>
            <person name="Han X."/>
            <person name="Huang E."/>
            <person name="Gao Y."/>
            <person name="Liu J."/>
            <person name="Shao H."/>
            <person name="Ye R."/>
            <person name="Li L."/>
            <person name="Wei W."/>
            <person name="Wang X."/>
            <person name="Wang C."/>
            <person name="Huo Q."/>
            <person name="Li W."/>
            <person name="Guo W."/>
            <person name="Chen H."/>
            <person name="Chen S."/>
            <person name="Zhou L."/>
            <person name="Zhou L."/>
            <person name="Ni X."/>
            <person name="Tian J."/>
            <person name="Zhou Y."/>
            <person name="Sheng Y."/>
            <person name="Liu T."/>
            <person name="Pan Y."/>
            <person name="Xia L."/>
            <person name="Li J."/>
            <person name="Zhao F."/>
            <person name="Cao W."/>
        </authorList>
    </citation>
    <scope>NUCLEOTIDE SEQUENCE</scope>
    <source>
        <strain evidence="2">Rsan-2018</strain>
        <tissue evidence="2">Larvae</tissue>
    </source>
</reference>
<keyword evidence="1" id="KW-1133">Transmembrane helix</keyword>
<gene>
    <name evidence="2" type="ORF">HPB52_020947</name>
</gene>
<keyword evidence="1" id="KW-0472">Membrane</keyword>
<feature type="transmembrane region" description="Helical" evidence="1">
    <location>
        <begin position="73"/>
        <end position="95"/>
    </location>
</feature>
<organism evidence="2 3">
    <name type="scientific">Rhipicephalus sanguineus</name>
    <name type="common">Brown dog tick</name>
    <name type="synonym">Ixodes sanguineus</name>
    <dbReference type="NCBI Taxonomy" id="34632"/>
    <lineage>
        <taxon>Eukaryota</taxon>
        <taxon>Metazoa</taxon>
        <taxon>Ecdysozoa</taxon>
        <taxon>Arthropoda</taxon>
        <taxon>Chelicerata</taxon>
        <taxon>Arachnida</taxon>
        <taxon>Acari</taxon>
        <taxon>Parasitiformes</taxon>
        <taxon>Ixodida</taxon>
        <taxon>Ixodoidea</taxon>
        <taxon>Ixodidae</taxon>
        <taxon>Rhipicephalinae</taxon>
        <taxon>Rhipicephalus</taxon>
        <taxon>Rhipicephalus</taxon>
    </lineage>
</organism>
<dbReference type="AlphaFoldDB" id="A0A9D4PP01"/>
<keyword evidence="1" id="KW-0812">Transmembrane</keyword>
<protein>
    <submittedName>
        <fullName evidence="2">Uncharacterized protein</fullName>
    </submittedName>
</protein>
<evidence type="ECO:0000256" key="1">
    <source>
        <dbReference type="SAM" id="Phobius"/>
    </source>
</evidence>
<dbReference type="Proteomes" id="UP000821837">
    <property type="component" value="Chromosome 6"/>
</dbReference>
<dbReference type="EMBL" id="JABSTV010001252">
    <property type="protein sequence ID" value="KAH7948366.1"/>
    <property type="molecule type" value="Genomic_DNA"/>
</dbReference>
<keyword evidence="3" id="KW-1185">Reference proteome</keyword>
<dbReference type="VEuPathDB" id="VectorBase:RSAN_031903"/>
<sequence length="184" mass="19763">MALEAVANVCAPDIVEPLAVASSAGKGCHRISRQGAQLPDRFWHLNEAPVLMTAPASPKADLNKPHSTTWHSWTGLAALLLSLVEGTVGMVGLTLRTYTRIIAIFVAQEGKQYPWLKYPALRRVHRVVSLSAHGFVTAAMALGLLLLYGRQALAKALGTDTVALQLVVQVLTESPFAFSVQLLS</sequence>
<comment type="caution">
    <text evidence="2">The sequence shown here is derived from an EMBL/GenBank/DDBJ whole genome shotgun (WGS) entry which is preliminary data.</text>
</comment>
<dbReference type="Gene3D" id="1.20.120.1770">
    <property type="match status" value="1"/>
</dbReference>
<proteinExistence type="predicted"/>
<feature type="transmembrane region" description="Helical" evidence="1">
    <location>
        <begin position="127"/>
        <end position="148"/>
    </location>
</feature>
<evidence type="ECO:0000313" key="3">
    <source>
        <dbReference type="Proteomes" id="UP000821837"/>
    </source>
</evidence>
<accession>A0A9D4PP01</accession>
<reference evidence="2" key="1">
    <citation type="journal article" date="2020" name="Cell">
        <title>Large-Scale Comparative Analyses of Tick Genomes Elucidate Their Genetic Diversity and Vector Capacities.</title>
        <authorList>
            <consortium name="Tick Genome and Microbiome Consortium (TIGMIC)"/>
            <person name="Jia N."/>
            <person name="Wang J."/>
            <person name="Shi W."/>
            <person name="Du L."/>
            <person name="Sun Y."/>
            <person name="Zhan W."/>
            <person name="Jiang J.F."/>
            <person name="Wang Q."/>
            <person name="Zhang B."/>
            <person name="Ji P."/>
            <person name="Bell-Sakyi L."/>
            <person name="Cui X.M."/>
            <person name="Yuan T.T."/>
            <person name="Jiang B.G."/>
            <person name="Yang W.F."/>
            <person name="Lam T.T."/>
            <person name="Chang Q.C."/>
            <person name="Ding S.J."/>
            <person name="Wang X.J."/>
            <person name="Zhu J.G."/>
            <person name="Ruan X.D."/>
            <person name="Zhao L."/>
            <person name="Wei J.T."/>
            <person name="Ye R.Z."/>
            <person name="Que T.C."/>
            <person name="Du C.H."/>
            <person name="Zhou Y.H."/>
            <person name="Cheng J.X."/>
            <person name="Dai P.F."/>
            <person name="Guo W.B."/>
            <person name="Han X.H."/>
            <person name="Huang E.J."/>
            <person name="Li L.F."/>
            <person name="Wei W."/>
            <person name="Gao Y.C."/>
            <person name="Liu J.Z."/>
            <person name="Shao H.Z."/>
            <person name="Wang X."/>
            <person name="Wang C.C."/>
            <person name="Yang T.C."/>
            <person name="Huo Q.B."/>
            <person name="Li W."/>
            <person name="Chen H.Y."/>
            <person name="Chen S.E."/>
            <person name="Zhou L.G."/>
            <person name="Ni X.B."/>
            <person name="Tian J.H."/>
            <person name="Sheng Y."/>
            <person name="Liu T."/>
            <person name="Pan Y.S."/>
            <person name="Xia L.Y."/>
            <person name="Li J."/>
            <person name="Zhao F."/>
            <person name="Cao W.C."/>
        </authorList>
    </citation>
    <scope>NUCLEOTIDE SEQUENCE</scope>
    <source>
        <strain evidence="2">Rsan-2018</strain>
    </source>
</reference>
<name>A0A9D4PP01_RHISA</name>